<reference evidence="2 3" key="1">
    <citation type="submission" date="2022-07" db="EMBL/GenBank/DDBJ databases">
        <title>Methylomonas rivi sp. nov., Methylomonas rosea sp. nov., Methylomonas aureus sp. nov. and Methylomonas subterranea sp. nov., four novel methanotrophs isolated from a freshwater creek and the deep terrestrial subsurface.</title>
        <authorList>
            <person name="Abin C."/>
            <person name="Sankaranarayanan K."/>
            <person name="Garner C."/>
            <person name="Sindelar R."/>
            <person name="Kotary K."/>
            <person name="Garner R."/>
            <person name="Barclay S."/>
            <person name="Lawson P."/>
            <person name="Krumholz L."/>
        </authorList>
    </citation>
    <scope>NUCLEOTIDE SEQUENCE [LARGE SCALE GENOMIC DNA]</scope>
    <source>
        <strain evidence="2 3">WSC-6</strain>
    </source>
</reference>
<accession>A0ABT1U4S3</accession>
<gene>
    <name evidence="2" type="ORF">NP596_10320</name>
</gene>
<name>A0ABT1U4S3_9GAMM</name>
<sequence>MSLGMLMRVVCILYVVALGMEGALADPSSPNQNDEPGSGGLTAKRLGPSEIDPVVIGNVRYEVIHWGKERGLRQNGGYIAAFDTANNKELWLLKVYDVAYDPDLESDVQDVFIVSMSKGFFSGKLHIKDEKGRNFIVDPDTRGIEQE</sequence>
<dbReference type="EMBL" id="JANIBK010000045">
    <property type="protein sequence ID" value="MCQ8128851.1"/>
    <property type="molecule type" value="Genomic_DNA"/>
</dbReference>
<proteinExistence type="predicted"/>
<evidence type="ECO:0000313" key="3">
    <source>
        <dbReference type="Proteomes" id="UP001524586"/>
    </source>
</evidence>
<protein>
    <submittedName>
        <fullName evidence="2">Uncharacterized protein</fullName>
    </submittedName>
</protein>
<feature type="region of interest" description="Disordered" evidence="1">
    <location>
        <begin position="26"/>
        <end position="46"/>
    </location>
</feature>
<dbReference type="RefSeq" id="WP_256615271.1">
    <property type="nucleotide sequence ID" value="NZ_JANIBK010000045.1"/>
</dbReference>
<evidence type="ECO:0000313" key="2">
    <source>
        <dbReference type="EMBL" id="MCQ8128851.1"/>
    </source>
</evidence>
<keyword evidence="3" id="KW-1185">Reference proteome</keyword>
<dbReference type="Proteomes" id="UP001524586">
    <property type="component" value="Unassembled WGS sequence"/>
</dbReference>
<evidence type="ECO:0000256" key="1">
    <source>
        <dbReference type="SAM" id="MobiDB-lite"/>
    </source>
</evidence>
<comment type="caution">
    <text evidence="2">The sequence shown here is derived from an EMBL/GenBank/DDBJ whole genome shotgun (WGS) entry which is preliminary data.</text>
</comment>
<organism evidence="2 3">
    <name type="scientific">Methylomonas rivi</name>
    <dbReference type="NCBI Taxonomy" id="2952226"/>
    <lineage>
        <taxon>Bacteria</taxon>
        <taxon>Pseudomonadati</taxon>
        <taxon>Pseudomonadota</taxon>
        <taxon>Gammaproteobacteria</taxon>
        <taxon>Methylococcales</taxon>
        <taxon>Methylococcaceae</taxon>
        <taxon>Methylomonas</taxon>
    </lineage>
</organism>